<protein>
    <submittedName>
        <fullName evidence="4">Melanoma-associated antigen B18-like</fullName>
    </submittedName>
</protein>
<feature type="compositionally biased region" description="Polar residues" evidence="1">
    <location>
        <begin position="63"/>
        <end position="85"/>
    </location>
</feature>
<dbReference type="OrthoDB" id="205198at2759"/>
<dbReference type="RefSeq" id="XP_019485595.1">
    <property type="nucleotide sequence ID" value="XM_019630050.1"/>
</dbReference>
<dbReference type="InterPro" id="IPR002190">
    <property type="entry name" value="MHD_dom"/>
</dbReference>
<dbReference type="InterPro" id="IPR021072">
    <property type="entry name" value="MAGE_N"/>
</dbReference>
<dbReference type="Gene3D" id="1.10.10.1200">
    <property type="entry name" value="MAGE homology domain, winged helix WH1 motif"/>
    <property type="match status" value="1"/>
</dbReference>
<feature type="region of interest" description="Disordered" evidence="1">
    <location>
        <begin position="319"/>
        <end position="344"/>
    </location>
</feature>
<dbReference type="PANTHER" id="PTHR11736:SF23">
    <property type="entry name" value="MELANOMA-ASSOCIATED ANTIGEN B18"/>
    <property type="match status" value="1"/>
</dbReference>
<gene>
    <name evidence="4" type="primary">LOC109374987</name>
</gene>
<evidence type="ECO:0000313" key="3">
    <source>
        <dbReference type="Proteomes" id="UP000694851"/>
    </source>
</evidence>
<dbReference type="InterPro" id="IPR041898">
    <property type="entry name" value="MAGE_WH1"/>
</dbReference>
<dbReference type="KEGG" id="hai:109374987"/>
<evidence type="ECO:0000259" key="2">
    <source>
        <dbReference type="PROSITE" id="PS50838"/>
    </source>
</evidence>
<feature type="domain" description="MAGE" evidence="2">
    <location>
        <begin position="109"/>
        <end position="307"/>
    </location>
</feature>
<dbReference type="GO" id="GO:0000122">
    <property type="term" value="P:negative regulation of transcription by RNA polymerase II"/>
    <property type="evidence" value="ECO:0007669"/>
    <property type="project" value="TreeGrafter"/>
</dbReference>
<name>A0A8B7QAS4_HIPAR</name>
<dbReference type="Proteomes" id="UP000694851">
    <property type="component" value="Unplaced"/>
</dbReference>
<dbReference type="Pfam" id="PF12440">
    <property type="entry name" value="MAGE_N"/>
    <property type="match status" value="1"/>
</dbReference>
<dbReference type="GeneID" id="109374987"/>
<dbReference type="SMART" id="SM01392">
    <property type="entry name" value="MAGE_N"/>
    <property type="match status" value="1"/>
</dbReference>
<evidence type="ECO:0000313" key="4">
    <source>
        <dbReference type="RefSeq" id="XP_019485595.1"/>
    </source>
</evidence>
<dbReference type="Gene3D" id="1.10.10.1210">
    <property type="entry name" value="MAGE homology domain, winged helix WH2 motif"/>
    <property type="match status" value="1"/>
</dbReference>
<dbReference type="SMART" id="SM01373">
    <property type="entry name" value="MAGE"/>
    <property type="match status" value="1"/>
</dbReference>
<accession>A0A8B7QAS4</accession>
<dbReference type="FunFam" id="1.10.10.1200:FF:000007">
    <property type="entry name" value="Melanoma-associated antigen C2"/>
    <property type="match status" value="1"/>
</dbReference>
<dbReference type="GO" id="GO:0005634">
    <property type="term" value="C:nucleus"/>
    <property type="evidence" value="ECO:0007669"/>
    <property type="project" value="TreeGrafter"/>
</dbReference>
<sequence>MPRGLKSKLRAREKRRQARCERQDLESAQAIAAKEGVSPSTAYPLSEGRPENLPDAEPPSTPTNPQGAATTTNTTEAVSCTNSEEGASKQDEESQTSSQIMENFYRDPLNKKVVLLVQFLLQKYQNKEPIMKADMIKFIRRKYKVHFNEILRRASEHVELAFGLDLKEVDPIRHCYALVSKLDISFDGTMNEELMPKTGLLMIVLSVIFMKGNRATEEQIWEVLNMMGVYPDRKHFIYGNPKKVITEDLVQLKYLESRQVTGINPPRYEFLWGPRAKAETTKMKVLEFLAKIHDTIPTAFPSWYEEAVRDEEERARARAAARAHIAATTRARSRDLASHSSHAK</sequence>
<dbReference type="AlphaFoldDB" id="A0A8B7QAS4"/>
<feature type="compositionally biased region" description="Low complexity" evidence="1">
    <location>
        <begin position="319"/>
        <end position="330"/>
    </location>
</feature>
<proteinExistence type="predicted"/>
<dbReference type="FunFam" id="1.10.10.1210:FF:000001">
    <property type="entry name" value="melanoma-associated antigen D1"/>
    <property type="match status" value="1"/>
</dbReference>
<feature type="compositionally biased region" description="Basic residues" evidence="1">
    <location>
        <begin position="1"/>
        <end position="17"/>
    </location>
</feature>
<keyword evidence="3" id="KW-1185">Reference proteome</keyword>
<evidence type="ECO:0000256" key="1">
    <source>
        <dbReference type="SAM" id="MobiDB-lite"/>
    </source>
</evidence>
<dbReference type="InterPro" id="IPR041899">
    <property type="entry name" value="MAGE_WH2"/>
</dbReference>
<dbReference type="PROSITE" id="PS50838">
    <property type="entry name" value="MAGE"/>
    <property type="match status" value="1"/>
</dbReference>
<dbReference type="PANTHER" id="PTHR11736">
    <property type="entry name" value="MELANOMA-ASSOCIATED ANTIGEN MAGE ANTIGEN"/>
    <property type="match status" value="1"/>
</dbReference>
<dbReference type="Pfam" id="PF01454">
    <property type="entry name" value="MAGE"/>
    <property type="match status" value="1"/>
</dbReference>
<reference evidence="4" key="1">
    <citation type="submission" date="2025-08" db="UniProtKB">
        <authorList>
            <consortium name="RefSeq"/>
        </authorList>
    </citation>
    <scope>IDENTIFICATION</scope>
    <source>
        <tissue evidence="4">Muscle</tissue>
    </source>
</reference>
<organism evidence="3 4">
    <name type="scientific">Hipposideros armiger</name>
    <name type="common">Great Himalayan leaf-nosed bat</name>
    <dbReference type="NCBI Taxonomy" id="186990"/>
    <lineage>
        <taxon>Eukaryota</taxon>
        <taxon>Metazoa</taxon>
        <taxon>Chordata</taxon>
        <taxon>Craniata</taxon>
        <taxon>Vertebrata</taxon>
        <taxon>Euteleostomi</taxon>
        <taxon>Mammalia</taxon>
        <taxon>Eutheria</taxon>
        <taxon>Laurasiatheria</taxon>
        <taxon>Chiroptera</taxon>
        <taxon>Yinpterochiroptera</taxon>
        <taxon>Rhinolophoidea</taxon>
        <taxon>Hipposideridae</taxon>
        <taxon>Hipposideros</taxon>
    </lineage>
</organism>
<feature type="region of interest" description="Disordered" evidence="1">
    <location>
        <begin position="1"/>
        <end position="98"/>
    </location>
</feature>
<dbReference type="InterPro" id="IPR037445">
    <property type="entry name" value="MAGE"/>
</dbReference>